<organism evidence="6 7">
    <name type="scientific">Bowmanella yangjiangensis</name>
    <dbReference type="NCBI Taxonomy" id="2811230"/>
    <lineage>
        <taxon>Bacteria</taxon>
        <taxon>Pseudomonadati</taxon>
        <taxon>Pseudomonadota</taxon>
        <taxon>Gammaproteobacteria</taxon>
        <taxon>Alteromonadales</taxon>
        <taxon>Alteromonadaceae</taxon>
        <taxon>Bowmanella</taxon>
    </lineage>
</organism>
<feature type="domain" description="TonB C-terminal" evidence="5">
    <location>
        <begin position="42"/>
        <end position="138"/>
    </location>
</feature>
<dbReference type="PROSITE" id="PS52015">
    <property type="entry name" value="TONB_CTD"/>
    <property type="match status" value="1"/>
</dbReference>
<dbReference type="EMBL" id="JAFKCS010000001">
    <property type="protein sequence ID" value="MBN7818687.1"/>
    <property type="molecule type" value="Genomic_DNA"/>
</dbReference>
<reference evidence="6 7" key="1">
    <citation type="submission" date="2021-03" db="EMBL/GenBank/DDBJ databases">
        <title>novel species isolated from a fishpond in China.</title>
        <authorList>
            <person name="Lu H."/>
            <person name="Cai Z."/>
        </authorList>
    </citation>
    <scope>NUCLEOTIDE SEQUENCE [LARGE SCALE GENOMIC DNA]</scope>
    <source>
        <strain evidence="6 7">Y57</strain>
    </source>
</reference>
<keyword evidence="2" id="KW-0812">Transmembrane</keyword>
<evidence type="ECO:0000256" key="1">
    <source>
        <dbReference type="ARBA" id="ARBA00004167"/>
    </source>
</evidence>
<dbReference type="SUPFAM" id="SSF74653">
    <property type="entry name" value="TolA/TonB C-terminal domain"/>
    <property type="match status" value="1"/>
</dbReference>
<evidence type="ECO:0000259" key="5">
    <source>
        <dbReference type="PROSITE" id="PS52015"/>
    </source>
</evidence>
<dbReference type="Gene3D" id="3.30.1150.10">
    <property type="match status" value="1"/>
</dbReference>
<evidence type="ECO:0000256" key="4">
    <source>
        <dbReference type="ARBA" id="ARBA00023136"/>
    </source>
</evidence>
<sequence length="149" mass="16842">MKHLILCILLGLSACQSTTEPAPEQNNNLPYLDLTAVQSDKPERQYWQESKRTYPGYPIAAAADRRSGCVQFEFGINAQGHPEGYRIIKSYPQGIFDQKAADALAQWRWKSATNESQSQPVFTRVQMDFMVKGARNIAEAEENCGYQHN</sequence>
<keyword evidence="4" id="KW-0472">Membrane</keyword>
<dbReference type="Proteomes" id="UP000663992">
    <property type="component" value="Unassembled WGS sequence"/>
</dbReference>
<protein>
    <submittedName>
        <fullName evidence="6">Energy transducer TonB</fullName>
    </submittedName>
</protein>
<gene>
    <name evidence="6" type="ORF">J0A65_02360</name>
</gene>
<accession>A0ABS3CNP5</accession>
<dbReference type="InterPro" id="IPR037682">
    <property type="entry name" value="TonB_C"/>
</dbReference>
<comment type="subcellular location">
    <subcellularLocation>
        <location evidence="1">Membrane</location>
        <topology evidence="1">Single-pass membrane protein</topology>
    </subcellularLocation>
</comment>
<evidence type="ECO:0000256" key="3">
    <source>
        <dbReference type="ARBA" id="ARBA00022989"/>
    </source>
</evidence>
<evidence type="ECO:0000313" key="7">
    <source>
        <dbReference type="Proteomes" id="UP000663992"/>
    </source>
</evidence>
<dbReference type="NCBIfam" id="TIGR01352">
    <property type="entry name" value="tonB_Cterm"/>
    <property type="match status" value="1"/>
</dbReference>
<dbReference type="Pfam" id="PF03544">
    <property type="entry name" value="TonB_C"/>
    <property type="match status" value="1"/>
</dbReference>
<dbReference type="RefSeq" id="WP_206592500.1">
    <property type="nucleotide sequence ID" value="NZ_JAFKCS010000001.1"/>
</dbReference>
<keyword evidence="3" id="KW-1133">Transmembrane helix</keyword>
<name>A0ABS3CNP5_9ALTE</name>
<evidence type="ECO:0000313" key="6">
    <source>
        <dbReference type="EMBL" id="MBN7818687.1"/>
    </source>
</evidence>
<evidence type="ECO:0000256" key="2">
    <source>
        <dbReference type="ARBA" id="ARBA00022692"/>
    </source>
</evidence>
<dbReference type="PROSITE" id="PS51257">
    <property type="entry name" value="PROKAR_LIPOPROTEIN"/>
    <property type="match status" value="1"/>
</dbReference>
<keyword evidence="7" id="KW-1185">Reference proteome</keyword>
<dbReference type="InterPro" id="IPR006260">
    <property type="entry name" value="TonB/TolA_C"/>
</dbReference>
<proteinExistence type="predicted"/>
<comment type="caution">
    <text evidence="6">The sequence shown here is derived from an EMBL/GenBank/DDBJ whole genome shotgun (WGS) entry which is preliminary data.</text>
</comment>